<evidence type="ECO:0000256" key="4">
    <source>
        <dbReference type="ARBA" id="ARBA00022692"/>
    </source>
</evidence>
<sequence length="79" mass="9118">MYIALTYLLIFISFMIIILILSQPSKQQDSLSLLSTDKSDVLFKTQKYNSHNNFLMWSTAILAVIWITLGIILMYLGEK</sequence>
<dbReference type="GO" id="GO:0015450">
    <property type="term" value="F:protein-transporting ATPase activity"/>
    <property type="evidence" value="ECO:0007669"/>
    <property type="project" value="UniProtKB-UniRule"/>
</dbReference>
<evidence type="ECO:0000313" key="11">
    <source>
        <dbReference type="Proteomes" id="UP000053719"/>
    </source>
</evidence>
<evidence type="ECO:0000256" key="6">
    <source>
        <dbReference type="ARBA" id="ARBA00022989"/>
    </source>
</evidence>
<keyword evidence="7 9" id="KW-0811">Translocation</keyword>
<keyword evidence="6 9" id="KW-1133">Transmembrane helix</keyword>
<dbReference type="GO" id="GO:0009306">
    <property type="term" value="P:protein secretion"/>
    <property type="evidence" value="ECO:0007669"/>
    <property type="project" value="UniProtKB-UniRule"/>
</dbReference>
<keyword evidence="5 9" id="KW-0653">Protein transport</keyword>
<keyword evidence="9" id="KW-1003">Cell membrane</keyword>
<dbReference type="RefSeq" id="WP_058212337.1">
    <property type="nucleotide sequence ID" value="NZ_LKLU01000147.1"/>
</dbReference>
<protein>
    <recommendedName>
        <fullName evidence="9">Protein-export membrane protein SecG</fullName>
    </recommendedName>
</protein>
<dbReference type="AlphaFoldDB" id="A0A0V8DV66"/>
<dbReference type="EMBL" id="LKLU01000147">
    <property type="protein sequence ID" value="KSU17527.1"/>
    <property type="molecule type" value="Genomic_DNA"/>
</dbReference>
<feature type="transmembrane region" description="Helical" evidence="9">
    <location>
        <begin position="6"/>
        <end position="22"/>
    </location>
</feature>
<dbReference type="GO" id="GO:0005886">
    <property type="term" value="C:plasma membrane"/>
    <property type="evidence" value="ECO:0007669"/>
    <property type="project" value="UniProtKB-SubCell"/>
</dbReference>
<keyword evidence="4 9" id="KW-0812">Transmembrane</keyword>
<comment type="caution">
    <text evidence="10">The sequence shown here is derived from an EMBL/GenBank/DDBJ whole genome shotgun (WGS) entry which is preliminary data.</text>
</comment>
<comment type="similarity">
    <text evidence="2 9">Belongs to the SecG family.</text>
</comment>
<keyword evidence="8 9" id="KW-0472">Membrane</keyword>
<evidence type="ECO:0000256" key="9">
    <source>
        <dbReference type="RuleBase" id="RU365087"/>
    </source>
</evidence>
<reference evidence="11" key="1">
    <citation type="submission" date="2015-10" db="EMBL/GenBank/DDBJ databases">
        <title>Draft Genome Sequences of 11 Lactococcus lactis subspecies cremoris strains.</title>
        <authorList>
            <person name="Wels M."/>
            <person name="Backus L."/>
            <person name="Boekhorst J."/>
            <person name="Dijkstra A."/>
            <person name="Beerthuizen M."/>
            <person name="Kelly W."/>
            <person name="Siezen R."/>
            <person name="Bachmann H."/>
            <person name="Van Hijum S."/>
        </authorList>
    </citation>
    <scope>NUCLEOTIDE SEQUENCE [LARGE SCALE GENOMIC DNA]</scope>
    <source>
        <strain evidence="11">M20</strain>
    </source>
</reference>
<feature type="transmembrane region" description="Helical" evidence="9">
    <location>
        <begin position="54"/>
        <end position="76"/>
    </location>
</feature>
<gene>
    <name evidence="10" type="ORF">M20_2677</name>
</gene>
<proteinExistence type="inferred from homology"/>
<evidence type="ECO:0000256" key="3">
    <source>
        <dbReference type="ARBA" id="ARBA00022448"/>
    </source>
</evidence>
<dbReference type="PATRIC" id="fig|1360.114.peg.1839"/>
<evidence type="ECO:0000256" key="5">
    <source>
        <dbReference type="ARBA" id="ARBA00022927"/>
    </source>
</evidence>
<organism evidence="10 11">
    <name type="scientific">Lactococcus lactis subsp. lactis</name>
    <name type="common">Streptococcus lactis</name>
    <dbReference type="NCBI Taxonomy" id="1360"/>
    <lineage>
        <taxon>Bacteria</taxon>
        <taxon>Bacillati</taxon>
        <taxon>Bacillota</taxon>
        <taxon>Bacilli</taxon>
        <taxon>Lactobacillales</taxon>
        <taxon>Streptococcaceae</taxon>
        <taxon>Lactococcus</taxon>
    </lineage>
</organism>
<name>A0A0V8DV66_LACLL</name>
<evidence type="ECO:0000313" key="10">
    <source>
        <dbReference type="EMBL" id="KSU17527.1"/>
    </source>
</evidence>
<evidence type="ECO:0000256" key="1">
    <source>
        <dbReference type="ARBA" id="ARBA00004141"/>
    </source>
</evidence>
<evidence type="ECO:0000256" key="8">
    <source>
        <dbReference type="ARBA" id="ARBA00023136"/>
    </source>
</evidence>
<evidence type="ECO:0000256" key="7">
    <source>
        <dbReference type="ARBA" id="ARBA00023010"/>
    </source>
</evidence>
<dbReference type="Proteomes" id="UP000053719">
    <property type="component" value="Unassembled WGS sequence"/>
</dbReference>
<comment type="function">
    <text evidence="9">Involved in protein export. Participates in an early event of protein translocation.</text>
</comment>
<accession>A0A0V8DV66</accession>
<evidence type="ECO:0000256" key="2">
    <source>
        <dbReference type="ARBA" id="ARBA00008445"/>
    </source>
</evidence>
<comment type="subcellular location">
    <subcellularLocation>
        <location evidence="9">Cell membrane</location>
        <topology evidence="9">Multi-pass membrane protein</topology>
    </subcellularLocation>
    <subcellularLocation>
        <location evidence="1">Membrane</location>
        <topology evidence="1">Multi-pass membrane protein</topology>
    </subcellularLocation>
</comment>
<dbReference type="Pfam" id="PF03840">
    <property type="entry name" value="SecG"/>
    <property type="match status" value="1"/>
</dbReference>
<dbReference type="InterPro" id="IPR004692">
    <property type="entry name" value="SecG"/>
</dbReference>
<keyword evidence="3 9" id="KW-0813">Transport</keyword>
<dbReference type="NCBIfam" id="TIGR00810">
    <property type="entry name" value="secG"/>
    <property type="match status" value="1"/>
</dbReference>